<reference evidence="2 3" key="1">
    <citation type="journal article" date="2009" name="Stand. Genomic Sci.">
        <title>Complete genome sequence of Kangiella koreensis type strain (SW-125).</title>
        <authorList>
            <person name="Han C."/>
            <person name="Sikorski J."/>
            <person name="Lapidus A."/>
            <person name="Nolan M."/>
            <person name="Glavina Del Rio T."/>
            <person name="Tice H."/>
            <person name="Cheng J.F."/>
            <person name="Lucas S."/>
            <person name="Chen F."/>
            <person name="Copeland A."/>
            <person name="Ivanova N."/>
            <person name="Mavromatis K."/>
            <person name="Ovchinnikova G."/>
            <person name="Pati A."/>
            <person name="Bruce D."/>
            <person name="Goodwin L."/>
            <person name="Pitluck S."/>
            <person name="Chen A."/>
            <person name="Palaniappan K."/>
            <person name="Land M."/>
            <person name="Hauser L."/>
            <person name="Chang Y.J."/>
            <person name="Jeffries C.D."/>
            <person name="Chain P."/>
            <person name="Saunders E."/>
            <person name="Brettin T."/>
            <person name="Goker M."/>
            <person name="Tindall B.J."/>
            <person name="Bristow J."/>
            <person name="Eisen J.A."/>
            <person name="Markowitz V."/>
            <person name="Hugenholtz P."/>
            <person name="Kyrpides N.C."/>
            <person name="Klenk H.P."/>
            <person name="Detter J.C."/>
        </authorList>
    </citation>
    <scope>NUCLEOTIDE SEQUENCE [LARGE SCALE GENOMIC DNA]</scope>
    <source>
        <strain evidence="3">DSM 16069 / KCTC 12182 / SW-125</strain>
    </source>
</reference>
<feature type="transmembrane region" description="Helical" evidence="1">
    <location>
        <begin position="12"/>
        <end position="30"/>
    </location>
</feature>
<feature type="transmembrane region" description="Helical" evidence="1">
    <location>
        <begin position="152"/>
        <end position="185"/>
    </location>
</feature>
<evidence type="ECO:0000256" key="1">
    <source>
        <dbReference type="SAM" id="Phobius"/>
    </source>
</evidence>
<dbReference type="STRING" id="523791.Kkor_0088"/>
<evidence type="ECO:0000313" key="3">
    <source>
        <dbReference type="Proteomes" id="UP000001231"/>
    </source>
</evidence>
<feature type="transmembrane region" description="Helical" evidence="1">
    <location>
        <begin position="84"/>
        <end position="109"/>
    </location>
</feature>
<feature type="transmembrane region" description="Helical" evidence="1">
    <location>
        <begin position="121"/>
        <end position="140"/>
    </location>
</feature>
<dbReference type="HOGENOM" id="CLU_456170_0_0_6"/>
<dbReference type="AlphaFoldDB" id="C7R679"/>
<organism evidence="2 3">
    <name type="scientific">Kangiella koreensis (strain DSM 16069 / JCM 12317 / KCTC 12182 / SW-125)</name>
    <dbReference type="NCBI Taxonomy" id="523791"/>
    <lineage>
        <taxon>Bacteria</taxon>
        <taxon>Pseudomonadati</taxon>
        <taxon>Pseudomonadota</taxon>
        <taxon>Gammaproteobacteria</taxon>
        <taxon>Kangiellales</taxon>
        <taxon>Kangiellaceae</taxon>
        <taxon>Kangiella</taxon>
    </lineage>
</organism>
<feature type="transmembrane region" description="Helical" evidence="1">
    <location>
        <begin position="205"/>
        <end position="227"/>
    </location>
</feature>
<sequence length="606" mass="68242">MKDLYFSELRRFRWIAMAAAVANQLLLIFLNRIGDLLQNSYFHGLLLLIAMVSAVALAIFQVGSYRKPSQWAWLIHRPLSTSRIFGALALSATTILSLVILLPMLIVLISTDILTTRVADLHHYVSLLHVLAFSMMAWMAGAHACISRSRVAIAVLFAPLLLALHMVSVFVLLLPVSLALGWLSWITLKSFRANREGPIHGSGTLLLTTLPLQIGLFLLCLVLVRFLMVSGGILLGTDPLNTDYPPKGGLIETERSEPSEEFVLGLAESDDPRAESWRTQMPLLEPLRFGPWLKRFPVRHQFSKLPLPSNWYDKERNIFWSFSHDRMLFVGRNPESGVAQGVFGMNGGGDDTPFASVPVVAEHGDLLTTNTLYGIDEQEQSLFKRFELSEGEIFTALPQRELGRLLLLTNQRLIVLREDRRAAATIPPLLLDWEVNLPDGPQHMESVSVAELMDGWLVSFVYSDGMRQIGLSQFPDIVPPWQQVIWIDTDGNTEVVAERRIEPDFPVLQRSFWWLSPTLEVLTTWPEVALDKGLTWPMKLKLVPAASSQWIAAALLILLSVIAAWWWLRKSRIPVSRQWLWIASCAVIGLPALLSMFLLEPRERQA</sequence>
<keyword evidence="1" id="KW-1133">Transmembrane helix</keyword>
<dbReference type="Proteomes" id="UP000001231">
    <property type="component" value="Chromosome"/>
</dbReference>
<evidence type="ECO:0000313" key="2">
    <source>
        <dbReference type="EMBL" id="ACV25510.1"/>
    </source>
</evidence>
<protein>
    <submittedName>
        <fullName evidence="2">Uncharacterized protein</fullName>
    </submittedName>
</protein>
<dbReference type="eggNOG" id="ENOG502ZBRD">
    <property type="taxonomic scope" value="Bacteria"/>
</dbReference>
<dbReference type="EMBL" id="CP001707">
    <property type="protein sequence ID" value="ACV25510.1"/>
    <property type="molecule type" value="Genomic_DNA"/>
</dbReference>
<proteinExistence type="predicted"/>
<dbReference type="KEGG" id="kko:Kkor_0088"/>
<keyword evidence="1" id="KW-0812">Transmembrane</keyword>
<keyword evidence="3" id="KW-1185">Reference proteome</keyword>
<accession>C7R679</accession>
<feature type="transmembrane region" description="Helical" evidence="1">
    <location>
        <begin position="579"/>
        <end position="599"/>
    </location>
</feature>
<feature type="transmembrane region" description="Helical" evidence="1">
    <location>
        <begin position="42"/>
        <end position="63"/>
    </location>
</feature>
<keyword evidence="1" id="KW-0472">Membrane</keyword>
<feature type="transmembrane region" description="Helical" evidence="1">
    <location>
        <begin position="542"/>
        <end position="567"/>
    </location>
</feature>
<name>C7R679_KANKD</name>
<dbReference type="RefSeq" id="WP_012800025.1">
    <property type="nucleotide sequence ID" value="NC_013166.1"/>
</dbReference>
<dbReference type="InParanoid" id="C7R679"/>
<gene>
    <name evidence="2" type="ordered locus">Kkor_0088</name>
</gene>